<name>A0A8H4SXM3_9HYPO</name>
<dbReference type="OrthoDB" id="5083682at2759"/>
<comment type="caution">
    <text evidence="3">The sequence shown here is derived from an EMBL/GenBank/DDBJ whole genome shotgun (WGS) entry which is preliminary data.</text>
</comment>
<keyword evidence="4" id="KW-1185">Reference proteome</keyword>
<feature type="region of interest" description="Disordered" evidence="1">
    <location>
        <begin position="348"/>
        <end position="368"/>
    </location>
</feature>
<protein>
    <submittedName>
        <fullName evidence="3">Uncharacterized protein</fullName>
    </submittedName>
</protein>
<keyword evidence="2" id="KW-0812">Transmembrane</keyword>
<gene>
    <name evidence="3" type="ORF">FGADI_10365</name>
</gene>
<dbReference type="Proteomes" id="UP000604273">
    <property type="component" value="Unassembled WGS sequence"/>
</dbReference>
<dbReference type="EMBL" id="JABFAI010000286">
    <property type="protein sequence ID" value="KAF4947520.1"/>
    <property type="molecule type" value="Genomic_DNA"/>
</dbReference>
<keyword evidence="2" id="KW-0472">Membrane</keyword>
<evidence type="ECO:0000256" key="2">
    <source>
        <dbReference type="SAM" id="Phobius"/>
    </source>
</evidence>
<evidence type="ECO:0000313" key="3">
    <source>
        <dbReference type="EMBL" id="KAF4947520.1"/>
    </source>
</evidence>
<proteinExistence type="predicted"/>
<evidence type="ECO:0000256" key="1">
    <source>
        <dbReference type="SAM" id="MobiDB-lite"/>
    </source>
</evidence>
<reference evidence="3" key="2">
    <citation type="submission" date="2020-05" db="EMBL/GenBank/DDBJ databases">
        <authorList>
            <person name="Kim H.-S."/>
            <person name="Proctor R.H."/>
            <person name="Brown D.W."/>
        </authorList>
    </citation>
    <scope>NUCLEOTIDE SEQUENCE</scope>
    <source>
        <strain evidence="3">NRRL 45417</strain>
    </source>
</reference>
<sequence>MGSDFLADINNNHAQECRMDWGPRFVCGIKTITALGQLLLVTRLELDISTLEIPGSYDSCDRLTTVEEKVNSSSRLHLEAFSKSEQSLSKLSNAGVGASVFSWFELFRRESTAVAFSSFQDEWQRVNRYLANFEQHARATVDCWTCLLTYIQDFEWLITNMIIDHKKWSIDLSKRLEDAKAEVKLRRFEIDPELRDKDDTQGFDFTYAIPLLVVVLFVLLLCGILFRLTIISGMFLFALLILREGIEKSDCWPALDDDNGDVTRDLEIETERLAQKQKRNVVHATIGQTIQEVGISLASAIGGVRETRDSYGTLFERFISLKEGKIDRLQQTMNSISNTIRMDENYHLNSTTDQRQRDSQDVLNTEVT</sequence>
<dbReference type="AlphaFoldDB" id="A0A8H4SXM3"/>
<keyword evidence="2" id="KW-1133">Transmembrane helix</keyword>
<accession>A0A8H4SXM3</accession>
<organism evidence="3 4">
    <name type="scientific">Fusarium gaditjirri</name>
    <dbReference type="NCBI Taxonomy" id="282569"/>
    <lineage>
        <taxon>Eukaryota</taxon>
        <taxon>Fungi</taxon>
        <taxon>Dikarya</taxon>
        <taxon>Ascomycota</taxon>
        <taxon>Pezizomycotina</taxon>
        <taxon>Sordariomycetes</taxon>
        <taxon>Hypocreomycetidae</taxon>
        <taxon>Hypocreales</taxon>
        <taxon>Nectriaceae</taxon>
        <taxon>Fusarium</taxon>
        <taxon>Fusarium nisikadoi species complex</taxon>
    </lineage>
</organism>
<evidence type="ECO:0000313" key="4">
    <source>
        <dbReference type="Proteomes" id="UP000604273"/>
    </source>
</evidence>
<feature type="transmembrane region" description="Helical" evidence="2">
    <location>
        <begin position="207"/>
        <end position="240"/>
    </location>
</feature>
<reference evidence="3" key="1">
    <citation type="journal article" date="2020" name="BMC Genomics">
        <title>Correction to: Identification and distribution of gene clusters required for synthesis of sphingolipid metabolism inhibitors in diverse species of the filamentous fungus Fusarium.</title>
        <authorList>
            <person name="Kim H.S."/>
            <person name="Lohmar J.M."/>
            <person name="Busman M."/>
            <person name="Brown D.W."/>
            <person name="Naumann T.A."/>
            <person name="Divon H.H."/>
            <person name="Lysoe E."/>
            <person name="Uhlig S."/>
            <person name="Proctor R.H."/>
        </authorList>
    </citation>
    <scope>NUCLEOTIDE SEQUENCE</scope>
    <source>
        <strain evidence="3">NRRL 45417</strain>
    </source>
</reference>